<dbReference type="Gene3D" id="3.40.50.150">
    <property type="entry name" value="Vaccinia Virus protein VP39"/>
    <property type="match status" value="1"/>
</dbReference>
<reference evidence="2" key="2">
    <citation type="submission" date="2007-10" db="EMBL/GenBank/DDBJ databases">
        <authorList>
            <person name="Myers G.S."/>
        </authorList>
    </citation>
    <scope>NUCLEOTIDE SEQUENCE [LARGE SCALE GENOMIC DNA]</scope>
</reference>
<feature type="domain" description="Methyltransferase type 11" evidence="1">
    <location>
        <begin position="86"/>
        <end position="178"/>
    </location>
</feature>
<keyword evidence="3" id="KW-1185">Reference proteome</keyword>
<dbReference type="InterPro" id="IPR029063">
    <property type="entry name" value="SAM-dependent_MTases_sf"/>
</dbReference>
<dbReference type="InterPro" id="IPR013216">
    <property type="entry name" value="Methyltransf_11"/>
</dbReference>
<dbReference type="eggNOG" id="COG2226">
    <property type="taxonomic scope" value="Bacteria"/>
</dbReference>
<reference evidence="2" key="1">
    <citation type="submission" date="2006-04" db="EMBL/GenBank/DDBJ databases">
        <authorList>
            <person name="Seshadri R."/>
            <person name="Federici B.A."/>
        </authorList>
    </citation>
    <scope>NUCLEOTIDE SEQUENCE [LARGE SCALE GENOMIC DNA]</scope>
</reference>
<dbReference type="STRING" id="59196.RICGR_0940"/>
<gene>
    <name evidence="2" type="ORF">RICGR_0940</name>
</gene>
<evidence type="ECO:0000313" key="3">
    <source>
        <dbReference type="Proteomes" id="UP000054075"/>
    </source>
</evidence>
<comment type="caution">
    <text evidence="2">The sequence shown here is derived from an EMBL/GenBank/DDBJ whole genome shotgun (WGS) entry which is preliminary data.</text>
</comment>
<dbReference type="OrthoDB" id="9810247at2"/>
<name>A8PN91_9COXI</name>
<protein>
    <submittedName>
        <fullName evidence="2">Generic methyltransferase</fullName>
    </submittedName>
</protein>
<accession>A8PN91</accession>
<keyword evidence="2" id="KW-0489">Methyltransferase</keyword>
<proteinExistence type="predicted"/>
<organism evidence="2 3">
    <name type="scientific">Rickettsiella grylli</name>
    <dbReference type="NCBI Taxonomy" id="59196"/>
    <lineage>
        <taxon>Bacteria</taxon>
        <taxon>Pseudomonadati</taxon>
        <taxon>Pseudomonadota</taxon>
        <taxon>Gammaproteobacteria</taxon>
        <taxon>Legionellales</taxon>
        <taxon>Coxiellaceae</taxon>
        <taxon>Rickettsiella</taxon>
    </lineage>
</organism>
<dbReference type="RefSeq" id="WP_006035880.1">
    <property type="nucleotide sequence ID" value="NZ_AAQJ02000001.1"/>
</dbReference>
<dbReference type="SUPFAM" id="SSF53335">
    <property type="entry name" value="S-adenosyl-L-methionine-dependent methyltransferases"/>
    <property type="match status" value="1"/>
</dbReference>
<dbReference type="GO" id="GO:0008757">
    <property type="term" value="F:S-adenosylmethionine-dependent methyltransferase activity"/>
    <property type="evidence" value="ECO:0007669"/>
    <property type="project" value="InterPro"/>
</dbReference>
<keyword evidence="2" id="KW-0808">Transferase</keyword>
<evidence type="ECO:0000259" key="1">
    <source>
        <dbReference type="Pfam" id="PF08241"/>
    </source>
</evidence>
<dbReference type="EMBL" id="AAQJ02000001">
    <property type="protein sequence ID" value="EDP46916.1"/>
    <property type="molecule type" value="Genomic_DNA"/>
</dbReference>
<sequence length="294" mass="33571">MHLPFQLPPLLKNGPCPLWTGYDFQVGCERTKVLHYSTNNAGWNDDLTTYHENAAGEDHVIDQASRNYALSKLEKILSTVKKPTILEIGCSSGYMLKKINQLFPEAILMGADVLYKPLLELSMQLSIPLLRFDISQCPLPDSCIDAIVLLNVLEHIENDSMTLKQIYRILKPNGVLILEVPSGPHLYDVHDKICKHFRRYKLSQLCQLITQHGFIVTRSSHLGVFIYPVFFLAKVWNKRLFKKSDAEQRQLVEKKIRQTGKSKVLSVLMQMELALGKWISYPFGIRCVASCIKK</sequence>
<dbReference type="GO" id="GO:0032259">
    <property type="term" value="P:methylation"/>
    <property type="evidence" value="ECO:0007669"/>
    <property type="project" value="UniProtKB-KW"/>
</dbReference>
<dbReference type="Pfam" id="PF08241">
    <property type="entry name" value="Methyltransf_11"/>
    <property type="match status" value="1"/>
</dbReference>
<dbReference type="PANTHER" id="PTHR43861">
    <property type="entry name" value="TRANS-ACONITATE 2-METHYLTRANSFERASE-RELATED"/>
    <property type="match status" value="1"/>
</dbReference>
<dbReference type="Proteomes" id="UP000054075">
    <property type="component" value="Unassembled WGS sequence"/>
</dbReference>
<dbReference type="AlphaFoldDB" id="A8PN91"/>
<evidence type="ECO:0000313" key="2">
    <source>
        <dbReference type="EMBL" id="EDP46916.1"/>
    </source>
</evidence>
<dbReference type="CDD" id="cd02440">
    <property type="entry name" value="AdoMet_MTases"/>
    <property type="match status" value="1"/>
</dbReference>